<organism evidence="1 3">
    <name type="scientific">Heyndrickxia coagulans</name>
    <name type="common">Weizmannia coagulans</name>
    <dbReference type="NCBI Taxonomy" id="1398"/>
    <lineage>
        <taxon>Bacteria</taxon>
        <taxon>Bacillati</taxon>
        <taxon>Bacillota</taxon>
        <taxon>Bacilli</taxon>
        <taxon>Bacillales</taxon>
        <taxon>Bacillaceae</taxon>
        <taxon>Heyndrickxia</taxon>
    </lineage>
</organism>
<reference evidence="2 4" key="1">
    <citation type="submission" date="2016-01" db="EMBL/GenBank/DDBJ databases">
        <title>Genome Sequences of Twelve Sporeforming Bacillus Species Isolated from Foods.</title>
        <authorList>
            <person name="Berendsen E.M."/>
            <person name="Wells-Bennik M.H."/>
            <person name="Krawcyk A.O."/>
            <person name="De Jong A."/>
            <person name="Holsappel S."/>
            <person name="Eijlander R.T."/>
            <person name="Kuipers O.P."/>
        </authorList>
    </citation>
    <scope>NUCLEOTIDE SEQUENCE [LARGE SCALE GENOMIC DNA]</scope>
    <source>
        <strain evidence="2 4">B4098</strain>
    </source>
</reference>
<dbReference type="EMBL" id="LQYG01000056">
    <property type="protein sequence ID" value="KYC62131.1"/>
    <property type="molecule type" value="Genomic_DNA"/>
</dbReference>
<evidence type="ECO:0000313" key="2">
    <source>
        <dbReference type="EMBL" id="KYC62131.1"/>
    </source>
</evidence>
<evidence type="ECO:0000313" key="1">
    <source>
        <dbReference type="EMBL" id="KWZ85339.1"/>
    </source>
</evidence>
<dbReference type="EMBL" id="LRPN01000017">
    <property type="protein sequence ID" value="KWZ85339.1"/>
    <property type="molecule type" value="Genomic_DNA"/>
</dbReference>
<gene>
    <name evidence="2" type="ORF">B4098_1362</name>
    <name evidence="1" type="ORF">HMPREF3213_00511</name>
</gene>
<dbReference type="Proteomes" id="UP000075288">
    <property type="component" value="Unassembled WGS sequence"/>
</dbReference>
<name>A0A133L054_HEYCO</name>
<protein>
    <submittedName>
        <fullName evidence="1">Uncharacterized protein</fullName>
    </submittedName>
</protein>
<evidence type="ECO:0000313" key="4">
    <source>
        <dbReference type="Proteomes" id="UP000075288"/>
    </source>
</evidence>
<proteinExistence type="predicted"/>
<dbReference type="PATRIC" id="fig|1398.22.peg.507"/>
<sequence length="46" mass="5344">MNIHSFALRIDRKHELSAKRQCCSTCIYGAAPCTEEKEDKQLNIYK</sequence>
<reference evidence="3" key="3">
    <citation type="submission" date="2016-01" db="EMBL/GenBank/DDBJ databases">
        <authorList>
            <person name="Mitreva M."/>
            <person name="Pepin K.H."/>
            <person name="Mihindukulasuriya K.A."/>
            <person name="Fulton R."/>
            <person name="Fronick C."/>
            <person name="O'Laughlin M."/>
            <person name="Miner T."/>
            <person name="Herter B."/>
            <person name="Rosa B.A."/>
            <person name="Cordes M."/>
            <person name="Tomlinson C."/>
            <person name="Wollam A."/>
            <person name="Palsikar V.B."/>
            <person name="Mardis E.R."/>
            <person name="Wilson R.K."/>
        </authorList>
    </citation>
    <scope>NUCLEOTIDE SEQUENCE [LARGE SCALE GENOMIC DNA]</scope>
    <source>
        <strain evidence="3">GED7749B</strain>
    </source>
</reference>
<dbReference type="AlphaFoldDB" id="A0A133L054"/>
<evidence type="ECO:0000313" key="3">
    <source>
        <dbReference type="Proteomes" id="UP000070376"/>
    </source>
</evidence>
<reference evidence="1" key="2">
    <citation type="submission" date="2016-01" db="EMBL/GenBank/DDBJ databases">
        <authorList>
            <person name="Oliw E.H."/>
        </authorList>
    </citation>
    <scope>NUCLEOTIDE SEQUENCE [LARGE SCALE GENOMIC DNA]</scope>
    <source>
        <strain evidence="1">GED7749B</strain>
    </source>
</reference>
<comment type="caution">
    <text evidence="1">The sequence shown here is derived from an EMBL/GenBank/DDBJ whole genome shotgun (WGS) entry which is preliminary data.</text>
</comment>
<dbReference type="Proteomes" id="UP000070376">
    <property type="component" value="Unassembled WGS sequence"/>
</dbReference>
<accession>A0A133L054</accession>